<evidence type="ECO:0000259" key="1">
    <source>
        <dbReference type="Pfam" id="PF20150"/>
    </source>
</evidence>
<sequence>MCGNNDAAEFYSFSKLPVELRLNVWRLSLPATRVVSIRCGTMPLSEASDSSWGTSPARIPANLHVCRESRQEASKYYKLRFEVAGPPKVYFDPEVDILHFGPASGFMASSAQYFTVMCLCGPSDLKDIRHLAVDESVLSNGIVKGAEAHLTARTIRQLPLRMPNLKRLDFVRKEAASVPQNLPVLAETEDYHRDFQKLVESTMRRIAGESPNWEIPHWRIVTLQLEPGSKLLLGST</sequence>
<dbReference type="InterPro" id="IPR045518">
    <property type="entry name" value="2EXR"/>
</dbReference>
<dbReference type="Proteomes" id="UP000076552">
    <property type="component" value="Unassembled WGS sequence"/>
</dbReference>
<evidence type="ECO:0000313" key="3">
    <source>
        <dbReference type="Proteomes" id="UP000076552"/>
    </source>
</evidence>
<dbReference type="EMBL" id="LFIV01000292">
    <property type="protein sequence ID" value="KZL64128.1"/>
    <property type="molecule type" value="Genomic_DNA"/>
</dbReference>
<evidence type="ECO:0000313" key="2">
    <source>
        <dbReference type="EMBL" id="KZL64128.1"/>
    </source>
</evidence>
<comment type="caution">
    <text evidence="2">The sequence shown here is derived from an EMBL/GenBank/DDBJ whole genome shotgun (WGS) entry which is preliminary data.</text>
</comment>
<dbReference type="STRING" id="708197.A0A166M099"/>
<proteinExistence type="predicted"/>
<protein>
    <recommendedName>
        <fullName evidence="1">2EXR domain-containing protein</fullName>
    </recommendedName>
</protein>
<feature type="domain" description="2EXR" evidence="1">
    <location>
        <begin position="10"/>
        <end position="98"/>
    </location>
</feature>
<organism evidence="2 3">
    <name type="scientific">Colletotrichum tofieldiae</name>
    <dbReference type="NCBI Taxonomy" id="708197"/>
    <lineage>
        <taxon>Eukaryota</taxon>
        <taxon>Fungi</taxon>
        <taxon>Dikarya</taxon>
        <taxon>Ascomycota</taxon>
        <taxon>Pezizomycotina</taxon>
        <taxon>Sordariomycetes</taxon>
        <taxon>Hypocreomycetidae</taxon>
        <taxon>Glomerellales</taxon>
        <taxon>Glomerellaceae</taxon>
        <taxon>Colletotrichum</taxon>
        <taxon>Colletotrichum spaethianum species complex</taxon>
    </lineage>
</organism>
<dbReference type="PANTHER" id="PTHR35910:SF1">
    <property type="entry name" value="2EXR DOMAIN-CONTAINING PROTEIN"/>
    <property type="match status" value="1"/>
</dbReference>
<gene>
    <name evidence="2" type="ORF">CT0861_00335</name>
</gene>
<keyword evidence="3" id="KW-1185">Reference proteome</keyword>
<dbReference type="PANTHER" id="PTHR35910">
    <property type="entry name" value="2EXR DOMAIN-CONTAINING PROTEIN"/>
    <property type="match status" value="1"/>
</dbReference>
<reference evidence="2 3" key="1">
    <citation type="submission" date="2015-06" db="EMBL/GenBank/DDBJ databases">
        <title>Survival trade-offs in plant roots during colonization by closely related pathogenic and mutualistic fungi.</title>
        <authorList>
            <person name="Hacquard S."/>
            <person name="Kracher B."/>
            <person name="Hiruma K."/>
            <person name="Weinman A."/>
            <person name="Muench P."/>
            <person name="Garrido Oter R."/>
            <person name="Ver Loren van Themaat E."/>
            <person name="Dallerey J.-F."/>
            <person name="Damm U."/>
            <person name="Henrissat B."/>
            <person name="Lespinet O."/>
            <person name="Thon M."/>
            <person name="Kemen E."/>
            <person name="McHardy A.C."/>
            <person name="Schulze-Lefert P."/>
            <person name="O'Connell R.J."/>
        </authorList>
    </citation>
    <scope>NUCLEOTIDE SEQUENCE [LARGE SCALE GENOMIC DNA]</scope>
    <source>
        <strain evidence="2 3">0861</strain>
    </source>
</reference>
<accession>A0A166M099</accession>
<dbReference type="AlphaFoldDB" id="A0A166M099"/>
<name>A0A166M099_9PEZI</name>
<dbReference type="Pfam" id="PF20150">
    <property type="entry name" value="2EXR"/>
    <property type="match status" value="1"/>
</dbReference>